<organism evidence="1 2">
    <name type="scientific">Choristoneura fumiferana</name>
    <name type="common">Spruce budworm moth</name>
    <name type="synonym">Archips fumiferana</name>
    <dbReference type="NCBI Taxonomy" id="7141"/>
    <lineage>
        <taxon>Eukaryota</taxon>
        <taxon>Metazoa</taxon>
        <taxon>Ecdysozoa</taxon>
        <taxon>Arthropoda</taxon>
        <taxon>Hexapoda</taxon>
        <taxon>Insecta</taxon>
        <taxon>Pterygota</taxon>
        <taxon>Neoptera</taxon>
        <taxon>Endopterygota</taxon>
        <taxon>Lepidoptera</taxon>
        <taxon>Glossata</taxon>
        <taxon>Ditrysia</taxon>
        <taxon>Tortricoidea</taxon>
        <taxon>Tortricidae</taxon>
        <taxon>Tortricinae</taxon>
        <taxon>Choristoneura</taxon>
    </lineage>
</organism>
<protein>
    <submittedName>
        <fullName evidence="1">Uncharacterized protein</fullName>
    </submittedName>
</protein>
<keyword evidence="2" id="KW-1185">Reference proteome</keyword>
<dbReference type="EMBL" id="CM046127">
    <property type="protein sequence ID" value="KAI8441615.1"/>
    <property type="molecule type" value="Genomic_DNA"/>
</dbReference>
<gene>
    <name evidence="1" type="ORF">MSG28_015180</name>
</gene>
<proteinExistence type="predicted"/>
<comment type="caution">
    <text evidence="1">The sequence shown here is derived from an EMBL/GenBank/DDBJ whole genome shotgun (WGS) entry which is preliminary data.</text>
</comment>
<reference evidence="1 2" key="1">
    <citation type="journal article" date="2022" name="Genome Biol. Evol.">
        <title>The Spruce Budworm Genome: Reconstructing the Evolutionary History of Antifreeze Proteins.</title>
        <authorList>
            <person name="Beliveau C."/>
            <person name="Gagne P."/>
            <person name="Picq S."/>
            <person name="Vernygora O."/>
            <person name="Keeling C.I."/>
            <person name="Pinkney K."/>
            <person name="Doucet D."/>
            <person name="Wen F."/>
            <person name="Johnston J.S."/>
            <person name="Maaroufi H."/>
            <person name="Boyle B."/>
            <person name="Laroche J."/>
            <person name="Dewar K."/>
            <person name="Juretic N."/>
            <person name="Blackburn G."/>
            <person name="Nisole A."/>
            <person name="Brunet B."/>
            <person name="Brandao M."/>
            <person name="Lumley L."/>
            <person name="Duan J."/>
            <person name="Quan G."/>
            <person name="Lucarotti C.J."/>
            <person name="Roe A.D."/>
            <person name="Sperling F.A.H."/>
            <person name="Levesque R.C."/>
            <person name="Cusson M."/>
        </authorList>
    </citation>
    <scope>NUCLEOTIDE SEQUENCE [LARGE SCALE GENOMIC DNA]</scope>
    <source>
        <strain evidence="1">Glfc:IPQL:Cfum</strain>
    </source>
</reference>
<name>A0ACC0KZ60_CHOFU</name>
<evidence type="ECO:0000313" key="1">
    <source>
        <dbReference type="EMBL" id="KAI8441615.1"/>
    </source>
</evidence>
<sequence length="182" mass="20342">MSIILKTGFIFLLLPHFEECDKFYMCAHGKEVEFSCGPGTIFDFELQGCDWSWATTCQLRDPKDIEGSGEEELEWAADADEAHIGVLDILSAASDVRPAPVESGHIFGSILNCNSAESAARHVAYRGDCQRYWRCDNGIPQAAFCSDGLYFNERTQQCDFEANSKCVDNQPNELGGEFIEYK</sequence>
<dbReference type="Proteomes" id="UP001064048">
    <property type="component" value="Chromosome 27"/>
</dbReference>
<evidence type="ECO:0000313" key="2">
    <source>
        <dbReference type="Proteomes" id="UP001064048"/>
    </source>
</evidence>
<accession>A0ACC0KZ60</accession>